<evidence type="ECO:0000313" key="2">
    <source>
        <dbReference type="EMBL" id="ODV84205.1"/>
    </source>
</evidence>
<feature type="compositionally biased region" description="Gly residues" evidence="1">
    <location>
        <begin position="344"/>
        <end position="367"/>
    </location>
</feature>
<feature type="region of interest" description="Disordered" evidence="1">
    <location>
        <begin position="251"/>
        <end position="437"/>
    </location>
</feature>
<feature type="region of interest" description="Disordered" evidence="1">
    <location>
        <begin position="162"/>
        <end position="189"/>
    </location>
</feature>
<dbReference type="STRING" id="983967.A0A1E4SXK2"/>
<dbReference type="OrthoDB" id="5348404at2759"/>
<feature type="compositionally biased region" description="Polar residues" evidence="1">
    <location>
        <begin position="310"/>
        <end position="323"/>
    </location>
</feature>
<feature type="region of interest" description="Disordered" evidence="1">
    <location>
        <begin position="1"/>
        <end position="74"/>
    </location>
</feature>
<evidence type="ECO:0000313" key="3">
    <source>
        <dbReference type="Proteomes" id="UP000094801"/>
    </source>
</evidence>
<dbReference type="AlphaFoldDB" id="A0A1E4SXK2"/>
<dbReference type="EMBL" id="KV453858">
    <property type="protein sequence ID" value="ODV84205.1"/>
    <property type="molecule type" value="Genomic_DNA"/>
</dbReference>
<feature type="compositionally biased region" description="Basic residues" evidence="1">
    <location>
        <begin position="264"/>
        <end position="279"/>
    </location>
</feature>
<gene>
    <name evidence="2" type="ORF">CANARDRAFT_29360</name>
</gene>
<feature type="compositionally biased region" description="Acidic residues" evidence="1">
    <location>
        <begin position="167"/>
        <end position="183"/>
    </location>
</feature>
<protein>
    <submittedName>
        <fullName evidence="2">Uncharacterized protein</fullName>
    </submittedName>
</protein>
<reference evidence="3" key="1">
    <citation type="submission" date="2016-04" db="EMBL/GenBank/DDBJ databases">
        <title>Comparative genomics of biotechnologically important yeasts.</title>
        <authorList>
            <consortium name="DOE Joint Genome Institute"/>
            <person name="Riley R."/>
            <person name="Haridas S."/>
            <person name="Wolfe K.H."/>
            <person name="Lopes M.R."/>
            <person name="Hittinger C.T."/>
            <person name="Goker M."/>
            <person name="Salamov A."/>
            <person name="Wisecaver J."/>
            <person name="Long T.M."/>
            <person name="Aerts A.L."/>
            <person name="Barry K."/>
            <person name="Choi C."/>
            <person name="Clum A."/>
            <person name="Coughlan A.Y."/>
            <person name="Deshpande S."/>
            <person name="Douglass A.P."/>
            <person name="Hanson S.J."/>
            <person name="Klenk H.-P."/>
            <person name="Labutti K."/>
            <person name="Lapidus A."/>
            <person name="Lindquist E."/>
            <person name="Lipzen A."/>
            <person name="Meier-Kolthoff J.P."/>
            <person name="Ohm R.A."/>
            <person name="Otillar R.P."/>
            <person name="Pangilinan J."/>
            <person name="Peng Y."/>
            <person name="Rokas A."/>
            <person name="Rosa C.A."/>
            <person name="Scheuner C."/>
            <person name="Sibirny A.A."/>
            <person name="Slot J.C."/>
            <person name="Stielow J.B."/>
            <person name="Sun H."/>
            <person name="Kurtzman C.P."/>
            <person name="Blackwell M."/>
            <person name="Grigoriev I.V."/>
            <person name="Jeffries T.W."/>
        </authorList>
    </citation>
    <scope>NUCLEOTIDE SEQUENCE [LARGE SCALE GENOMIC DNA]</scope>
    <source>
        <strain evidence="3">NRRL YB-2248</strain>
    </source>
</reference>
<organism evidence="2 3">
    <name type="scientific">[Candida] arabinofermentans NRRL YB-2248</name>
    <dbReference type="NCBI Taxonomy" id="983967"/>
    <lineage>
        <taxon>Eukaryota</taxon>
        <taxon>Fungi</taxon>
        <taxon>Dikarya</taxon>
        <taxon>Ascomycota</taxon>
        <taxon>Saccharomycotina</taxon>
        <taxon>Pichiomycetes</taxon>
        <taxon>Pichiales</taxon>
        <taxon>Pichiaceae</taxon>
        <taxon>Ogataea</taxon>
        <taxon>Ogataea/Candida clade</taxon>
    </lineage>
</organism>
<feature type="compositionally biased region" description="Low complexity" evidence="1">
    <location>
        <begin position="419"/>
        <end position="437"/>
    </location>
</feature>
<dbReference type="Proteomes" id="UP000094801">
    <property type="component" value="Unassembled WGS sequence"/>
</dbReference>
<feature type="compositionally biased region" description="Basic and acidic residues" evidence="1">
    <location>
        <begin position="30"/>
        <end position="42"/>
    </location>
</feature>
<name>A0A1E4SXK2_9ASCO</name>
<sequence length="437" mass="49839">MSETEDTPMQQEHQNEEQYEEAPSEQFEEPQSHKESSEEHQNGDLYPRESSSSEDTNDRDTNGGQGDDPDDEYDKSITEDVIYEITETPQFSETRALIIANLSGPFDNKDFQDLLNEQAAKTDSTIERAWLNARRTHCIVIVSDIAGASSIQKNLNGRVFPYTQGDDNVEDKEQEQEEEEEPKLDENGEPIKRHKLFIDFIPVKATQHWIDQENKGPKDAVWKISYVKLPSKQQQGSDFLVATHKMLNYPNKTFGYKSSGQRSSRGRGRGSNYRSHRGRSNYNSSSRPYPAGSYDPYYANARYGNYYPDHQQQYGGYNSYTQPQDDRYYGRYGSAPPSQSRGNYYGGPGGYKGNRGGYRGGRGGGYDNGYRSNRYEPYHARSQQQPPQQQYPQPPAGASADNEYARDRSPVRNNDSYASRSPTRSPPRQTRSPEWST</sequence>
<feature type="compositionally biased region" description="Acidic residues" evidence="1">
    <location>
        <begin position="17"/>
        <end position="28"/>
    </location>
</feature>
<accession>A0A1E4SXK2</accession>
<evidence type="ECO:0000256" key="1">
    <source>
        <dbReference type="SAM" id="MobiDB-lite"/>
    </source>
</evidence>
<keyword evidence="3" id="KW-1185">Reference proteome</keyword>
<proteinExistence type="predicted"/>